<sequence>MPEQPSPHRQKHRQMQWSIGVLGDFVWMNLPEARPFLAERIAAEVEEAIDHDRELQPIQPMDTARDVLWYPLIQPALDAEPMDEEWVTRLLRIVREAWELEPPPWEDTRYGLRVYVLENLDVPDYLPIVERLDPALHAVIRNVIGS</sequence>
<accession>A0A7C9W7J7</accession>
<keyword evidence="2" id="KW-1185">Reference proteome</keyword>
<organism evidence="1 2">
    <name type="scientific">Lentzea alba</name>
    <dbReference type="NCBI Taxonomy" id="2714351"/>
    <lineage>
        <taxon>Bacteria</taxon>
        <taxon>Bacillati</taxon>
        <taxon>Actinomycetota</taxon>
        <taxon>Actinomycetes</taxon>
        <taxon>Pseudonocardiales</taxon>
        <taxon>Pseudonocardiaceae</taxon>
        <taxon>Lentzea</taxon>
    </lineage>
</organism>
<dbReference type="RefSeq" id="WP_166055585.1">
    <property type="nucleotide sequence ID" value="NZ_JAAMPJ010000020.1"/>
</dbReference>
<reference evidence="1 2" key="1">
    <citation type="submission" date="2020-03" db="EMBL/GenBank/DDBJ databases">
        <title>Isolation and identification of active actinomycetes.</title>
        <authorList>
            <person name="Sun X."/>
        </authorList>
    </citation>
    <scope>NUCLEOTIDE SEQUENCE [LARGE SCALE GENOMIC DNA]</scope>
    <source>
        <strain evidence="1 2">NEAU-D13</strain>
    </source>
</reference>
<name>A0A7C9W7J7_9PSEU</name>
<evidence type="ECO:0000313" key="2">
    <source>
        <dbReference type="Proteomes" id="UP000481360"/>
    </source>
</evidence>
<dbReference type="EMBL" id="JAAMPJ010000020">
    <property type="protein sequence ID" value="NGY66137.1"/>
    <property type="molecule type" value="Genomic_DNA"/>
</dbReference>
<protein>
    <submittedName>
        <fullName evidence="1">Uncharacterized protein</fullName>
    </submittedName>
</protein>
<dbReference type="Proteomes" id="UP000481360">
    <property type="component" value="Unassembled WGS sequence"/>
</dbReference>
<gene>
    <name evidence="1" type="ORF">G7043_45345</name>
</gene>
<comment type="caution">
    <text evidence="1">The sequence shown here is derived from an EMBL/GenBank/DDBJ whole genome shotgun (WGS) entry which is preliminary data.</text>
</comment>
<evidence type="ECO:0000313" key="1">
    <source>
        <dbReference type="EMBL" id="NGY66137.1"/>
    </source>
</evidence>
<proteinExistence type="predicted"/>
<dbReference type="AlphaFoldDB" id="A0A7C9W7J7"/>